<accession>A0A1I1RTU2</accession>
<sequence>MWEKRIFSTGVLTKEPNTVTAVVNIVNLDMHNADEVTVEVWNWSSFDNPVKIPVLIGANQPVSFPFTLQPNHLAVMFADLNANNVTLYEIRISYSRNRNIIANCFGRSAPPSASQEGNTVLQHELVELEFRKPCVPMCYSDRYFTV</sequence>
<gene>
    <name evidence="1" type="ORF">SAMN05421842_13824</name>
</gene>
<dbReference type="Proteomes" id="UP000199263">
    <property type="component" value="Unassembled WGS sequence"/>
</dbReference>
<evidence type="ECO:0000313" key="1">
    <source>
        <dbReference type="EMBL" id="SFD37665.1"/>
    </source>
</evidence>
<reference evidence="1 2" key="1">
    <citation type="submission" date="2016-10" db="EMBL/GenBank/DDBJ databases">
        <authorList>
            <person name="de Groot N.N."/>
        </authorList>
    </citation>
    <scope>NUCLEOTIDE SEQUENCE [LARGE SCALE GENOMIC DNA]</scope>
    <source>
        <strain evidence="1 2">DSM 12992</strain>
    </source>
</reference>
<dbReference type="RefSeq" id="WP_090094279.1">
    <property type="nucleotide sequence ID" value="NZ_FOMG01000038.1"/>
</dbReference>
<protein>
    <submittedName>
        <fullName evidence="1">Uncharacterized protein</fullName>
    </submittedName>
</protein>
<keyword evidence="2" id="KW-1185">Reference proteome</keyword>
<organism evidence="1 2">
    <name type="scientific">Clostridium uliginosum</name>
    <dbReference type="NCBI Taxonomy" id="119641"/>
    <lineage>
        <taxon>Bacteria</taxon>
        <taxon>Bacillati</taxon>
        <taxon>Bacillota</taxon>
        <taxon>Clostridia</taxon>
        <taxon>Eubacteriales</taxon>
        <taxon>Clostridiaceae</taxon>
        <taxon>Clostridium</taxon>
    </lineage>
</organism>
<dbReference type="EMBL" id="FOMG01000038">
    <property type="protein sequence ID" value="SFD37665.1"/>
    <property type="molecule type" value="Genomic_DNA"/>
</dbReference>
<dbReference type="AlphaFoldDB" id="A0A1I1RTU2"/>
<dbReference type="OrthoDB" id="2604377at2"/>
<evidence type="ECO:0000313" key="2">
    <source>
        <dbReference type="Proteomes" id="UP000199263"/>
    </source>
</evidence>
<proteinExistence type="predicted"/>
<name>A0A1I1RTU2_9CLOT</name>